<keyword evidence="1" id="KW-0812">Transmembrane</keyword>
<evidence type="ECO:0000256" key="1">
    <source>
        <dbReference type="SAM" id="Phobius"/>
    </source>
</evidence>
<dbReference type="Pfam" id="PF04646">
    <property type="entry name" value="DUF604"/>
    <property type="match status" value="1"/>
</dbReference>
<protein>
    <submittedName>
        <fullName evidence="2">Uncharacterized protein</fullName>
    </submittedName>
</protein>
<dbReference type="AlphaFoldDB" id="B8LPP2"/>
<organism evidence="2">
    <name type="scientific">Picea sitchensis</name>
    <name type="common">Sitka spruce</name>
    <name type="synonym">Pinus sitchensis</name>
    <dbReference type="NCBI Taxonomy" id="3332"/>
    <lineage>
        <taxon>Eukaryota</taxon>
        <taxon>Viridiplantae</taxon>
        <taxon>Streptophyta</taxon>
        <taxon>Embryophyta</taxon>
        <taxon>Tracheophyta</taxon>
        <taxon>Spermatophyta</taxon>
        <taxon>Pinopsida</taxon>
        <taxon>Pinidae</taxon>
        <taxon>Conifers I</taxon>
        <taxon>Pinales</taxon>
        <taxon>Pinaceae</taxon>
        <taxon>Picea</taxon>
    </lineage>
</organism>
<dbReference type="EMBL" id="EF677821">
    <property type="protein sequence ID" value="ABR17622.1"/>
    <property type="molecule type" value="mRNA"/>
</dbReference>
<name>B8LPP2_PICSI</name>
<dbReference type="Gene3D" id="3.90.550.50">
    <property type="match status" value="1"/>
</dbReference>
<evidence type="ECO:0000313" key="2">
    <source>
        <dbReference type="EMBL" id="ABR17622.1"/>
    </source>
</evidence>
<dbReference type="PANTHER" id="PTHR10811">
    <property type="entry name" value="FRINGE-RELATED"/>
    <property type="match status" value="1"/>
</dbReference>
<dbReference type="CAZy" id="GT31">
    <property type="family name" value="Glycosyltransferase Family 31"/>
</dbReference>
<dbReference type="FunFam" id="3.90.550.50:FF:000026">
    <property type="entry name" value="Glycoprotein-N-acetylgalactosamine 3-beta-galactosyltransferase 1"/>
    <property type="match status" value="1"/>
</dbReference>
<keyword evidence="1" id="KW-1133">Transmembrane helix</keyword>
<proteinExistence type="evidence at transcript level"/>
<sequence>MYIHDRFRNRYNRWACRESRTHIFAVLILSLTISTFAWFSLVFSLGRNHRSCWLHPLQEWQGSPLAFPWQPLQTVSPQTKTDEDRLPLSANVTEGLSLDHILFGIGGSARLWPKRKEFAKLWWDPDLMRGFVWLDEDPGIADPSEPLPPIKLSDDTSRFSYTNPTGHPSGVRIARIVQETFKLRLQNVRWFVLGDDDTIFNAHNLMKVLSKYDPSEMHYIGSSSESHSANTHFSHSMAFGGGGIAISYPLAEALNNMEDACLQRYSHLFGSDDRLHACISELGIPLTREPGFHQWDVRGNAFGLLAAHPVAPFVSMHHLETIDPVFPQHNSLDGLKLLVKAMKTEPISFLQRSICYDRERRLTFSVSMGYVVQVFPKIILPRELDQPERTFKAWNKRDRAEDFDINTRTPYRSTCNKPFLFFFKDIIPNGEGNMVVSTYKRDKATDDSKSRAFCFPWLLPVHEVQEIEVVSRPMPERWHLAPRRQCCRLTETKNKVLRITVEPCQRGRISSS</sequence>
<dbReference type="InterPro" id="IPR006740">
    <property type="entry name" value="DUF604"/>
</dbReference>
<reference evidence="2" key="1">
    <citation type="submission" date="2007-06" db="EMBL/GenBank/DDBJ databases">
        <title>Full length cDNA sequences from Sitka Spruce (Picea sitchensis).</title>
        <authorList>
            <person name="Ralph S.G."/>
            <person name="Chun H.E."/>
            <person name="Liao N."/>
            <person name="Ali J."/>
            <person name="Reid K."/>
            <person name="Kolosova N."/>
            <person name="Cooper N."/>
            <person name="Cullis C."/>
            <person name="Jancsik S."/>
            <person name="Moore R."/>
            <person name="Mayo M."/>
            <person name="Wagner S."/>
            <person name="Holt R.A."/>
            <person name="Jones S.J.M."/>
            <person name="Marra M.A."/>
            <person name="Ritland C.E."/>
            <person name="Ritland K."/>
            <person name="Bohlmann J."/>
        </authorList>
    </citation>
    <scope>NUCLEOTIDE SEQUENCE</scope>
    <source>
        <tissue evidence="2">Green portion of the leader tissue</tissue>
    </source>
</reference>
<dbReference type="OMA" id="MHHLEAI"/>
<feature type="transmembrane region" description="Helical" evidence="1">
    <location>
        <begin position="21"/>
        <end position="43"/>
    </location>
</feature>
<accession>B8LPP2</accession>
<keyword evidence="1" id="KW-0472">Membrane</keyword>